<evidence type="ECO:0000313" key="2">
    <source>
        <dbReference type="Proteomes" id="UP000460412"/>
    </source>
</evidence>
<comment type="caution">
    <text evidence="1">The sequence shown here is derived from an EMBL/GenBank/DDBJ whole genome shotgun (WGS) entry which is preliminary data.</text>
</comment>
<dbReference type="EMBL" id="WUQX01000001">
    <property type="protein sequence ID" value="MXP74479.1"/>
    <property type="molecule type" value="Genomic_DNA"/>
</dbReference>
<dbReference type="InterPro" id="IPR058240">
    <property type="entry name" value="rSAM_sf"/>
</dbReference>
<gene>
    <name evidence="1" type="ORF">GN277_03305</name>
</gene>
<accession>A0A7X3MDK5</accession>
<dbReference type="AlphaFoldDB" id="A0A7X3MDK5"/>
<sequence length="281" mass="32500">MKLSAYHKAKGDSVEWWKPEGRYDVVYKSRVFTDTYSKDAFMVENAGKVISGGTGYGLKENLPDDVEHSYPDYSLYPQFPDTAYGFLSRGCPRNCGFCIVSGKEGRRSVQVADLSEFWDGQKEIKLMDANLLACPEHEKLIQQLAESRAWVDFSQGLDIRLINPDNVSLLNQVRTKMVHFAWDNPDEDLTGYFQRFLELTAVKDKRKRQVYVLTNYGSSHEQDLYRVETLRDMGFSPYVMVYDRPSAPKITRQLQRWVNNKRIFYTVKDFADYAAGRKEAV</sequence>
<dbReference type="SFLD" id="SFLDS00029">
    <property type="entry name" value="Radical_SAM"/>
    <property type="match status" value="1"/>
</dbReference>
<organism evidence="1 2">
    <name type="scientific">Sporofaciens musculi</name>
    <dbReference type="NCBI Taxonomy" id="2681861"/>
    <lineage>
        <taxon>Bacteria</taxon>
        <taxon>Bacillati</taxon>
        <taxon>Bacillota</taxon>
        <taxon>Clostridia</taxon>
        <taxon>Lachnospirales</taxon>
        <taxon>Lachnospiraceae</taxon>
        <taxon>Sporofaciens</taxon>
    </lineage>
</organism>
<proteinExistence type="predicted"/>
<protein>
    <submittedName>
        <fullName evidence="1">Radical SAM protein</fullName>
    </submittedName>
</protein>
<keyword evidence="2" id="KW-1185">Reference proteome</keyword>
<dbReference type="GO" id="GO:0051536">
    <property type="term" value="F:iron-sulfur cluster binding"/>
    <property type="evidence" value="ECO:0007669"/>
    <property type="project" value="InterPro"/>
</dbReference>
<dbReference type="GO" id="GO:0003824">
    <property type="term" value="F:catalytic activity"/>
    <property type="evidence" value="ECO:0007669"/>
    <property type="project" value="InterPro"/>
</dbReference>
<evidence type="ECO:0000313" key="1">
    <source>
        <dbReference type="EMBL" id="MXP74479.1"/>
    </source>
</evidence>
<reference evidence="1 2" key="1">
    <citation type="submission" date="2019-12" db="EMBL/GenBank/DDBJ databases">
        <title>Sporaefaciens musculi gen. nov., sp. nov., a novel bacterium isolated from the caecum of an obese mouse.</title>
        <authorList>
            <person name="Rasmussen T.S."/>
            <person name="Streidl T."/>
            <person name="Hitch T.C.A."/>
            <person name="Wortmann E."/>
            <person name="Deptula P."/>
            <person name="Hansen M."/>
            <person name="Nielsen D.S."/>
            <person name="Clavel T."/>
            <person name="Vogensen F.K."/>
        </authorList>
    </citation>
    <scope>NUCLEOTIDE SEQUENCE [LARGE SCALE GENOMIC DNA]</scope>
    <source>
        <strain evidence="1 2">WCA-9-b2</strain>
    </source>
</reference>
<dbReference type="InterPro" id="IPR007197">
    <property type="entry name" value="rSAM"/>
</dbReference>
<dbReference type="SUPFAM" id="SSF102114">
    <property type="entry name" value="Radical SAM enzymes"/>
    <property type="match status" value="1"/>
</dbReference>
<dbReference type="Proteomes" id="UP000460412">
    <property type="component" value="Unassembled WGS sequence"/>
</dbReference>
<name>A0A7X3MDK5_9FIRM</name>